<dbReference type="InterPro" id="IPR000315">
    <property type="entry name" value="Znf_B-box"/>
</dbReference>
<evidence type="ECO:0000313" key="8">
    <source>
        <dbReference type="Proteomes" id="UP000265000"/>
    </source>
</evidence>
<dbReference type="SUPFAM" id="SSF57845">
    <property type="entry name" value="B-box zinc-binding domain"/>
    <property type="match status" value="1"/>
</dbReference>
<dbReference type="GeneTree" id="ENSGT01040000240385"/>
<evidence type="ECO:0000256" key="5">
    <source>
        <dbReference type="SAM" id="Coils"/>
    </source>
</evidence>
<keyword evidence="2 4" id="KW-0863">Zinc-finger</keyword>
<feature type="coiled-coil region" evidence="5">
    <location>
        <begin position="120"/>
        <end position="151"/>
    </location>
</feature>
<proteinExistence type="predicted"/>
<dbReference type="Pfam" id="PF25600">
    <property type="entry name" value="TRIM_CC"/>
    <property type="match status" value="1"/>
</dbReference>
<keyword evidence="3" id="KW-0862">Zinc</keyword>
<evidence type="ECO:0000259" key="6">
    <source>
        <dbReference type="PROSITE" id="PS50119"/>
    </source>
</evidence>
<dbReference type="CDD" id="cd19769">
    <property type="entry name" value="Bbox2_TRIM16-like"/>
    <property type="match status" value="1"/>
</dbReference>
<dbReference type="PROSITE" id="PS50119">
    <property type="entry name" value="ZF_BBOX"/>
    <property type="match status" value="1"/>
</dbReference>
<evidence type="ECO:0000256" key="2">
    <source>
        <dbReference type="ARBA" id="ARBA00022771"/>
    </source>
</evidence>
<feature type="domain" description="B box-type" evidence="6">
    <location>
        <begin position="24"/>
        <end position="69"/>
    </location>
</feature>
<keyword evidence="8" id="KW-1185">Reference proteome</keyword>
<accession>A0A3Q2UM99</accession>
<protein>
    <recommendedName>
        <fullName evidence="6">B box-type domain-containing protein</fullName>
    </recommendedName>
</protein>
<dbReference type="PANTHER" id="PTHR25465:SF32">
    <property type="entry name" value="BLOODTHIRSTY-RELATED GENE FAMILY, MEMBER 16 ISOFORM X1-RELATED"/>
    <property type="match status" value="1"/>
</dbReference>
<keyword evidence="5" id="KW-0175">Coiled coil</keyword>
<sequence>YCEPHLESHQKLKKHKLIDPVSNLEDRVCKKHGKMLELFCRTDQQCVCTMCLNDDHAARVTLENVASEMKKMEKAKSVRVEKMKCSGEQSTRFAVDGIREIVQILTALVASVQKGQGELVEAIEQKQKEAEKEAADQITLLERDLSDLRRRRCDTEELLQSEDYLYLLQNSPSTLTPENLTEPLPDSTFPLTRDLPEAGQHLYLEMVKKSVAQIEETLSGEMEMLVQKVRSSDCCAAPEQSQAADMTNNYFVPELWSPIQDELMKIQQCDKPKMSHLGFIRSVFCLSNTPSWVCDVTSDV</sequence>
<dbReference type="Proteomes" id="UP000265000">
    <property type="component" value="Unplaced"/>
</dbReference>
<evidence type="ECO:0000313" key="7">
    <source>
        <dbReference type="Ensembl" id="ENSFHEP00000032680.1"/>
    </source>
</evidence>
<evidence type="ECO:0000256" key="4">
    <source>
        <dbReference type="PROSITE-ProRule" id="PRU00024"/>
    </source>
</evidence>
<keyword evidence="1" id="KW-0479">Metal-binding</keyword>
<dbReference type="InterPro" id="IPR051051">
    <property type="entry name" value="E3_ubiq-ligase_TRIM/RNF"/>
</dbReference>
<dbReference type="PANTHER" id="PTHR25465">
    <property type="entry name" value="B-BOX DOMAIN CONTAINING"/>
    <property type="match status" value="1"/>
</dbReference>
<dbReference type="InterPro" id="IPR058030">
    <property type="entry name" value="TRIM8/14/16/25/29/45/65_CC"/>
</dbReference>
<dbReference type="Gene3D" id="3.30.160.60">
    <property type="entry name" value="Classic Zinc Finger"/>
    <property type="match status" value="1"/>
</dbReference>
<organism evidence="7 8">
    <name type="scientific">Fundulus heteroclitus</name>
    <name type="common">Killifish</name>
    <name type="synonym">Mummichog</name>
    <dbReference type="NCBI Taxonomy" id="8078"/>
    <lineage>
        <taxon>Eukaryota</taxon>
        <taxon>Metazoa</taxon>
        <taxon>Chordata</taxon>
        <taxon>Craniata</taxon>
        <taxon>Vertebrata</taxon>
        <taxon>Euteleostomi</taxon>
        <taxon>Actinopterygii</taxon>
        <taxon>Neopterygii</taxon>
        <taxon>Teleostei</taxon>
        <taxon>Neoteleostei</taxon>
        <taxon>Acanthomorphata</taxon>
        <taxon>Ovalentaria</taxon>
        <taxon>Atherinomorphae</taxon>
        <taxon>Cyprinodontiformes</taxon>
        <taxon>Fundulidae</taxon>
        <taxon>Fundulus</taxon>
    </lineage>
</organism>
<dbReference type="GO" id="GO:0008270">
    <property type="term" value="F:zinc ion binding"/>
    <property type="evidence" value="ECO:0007669"/>
    <property type="project" value="UniProtKB-KW"/>
</dbReference>
<dbReference type="Ensembl" id="ENSFHET00000026271.1">
    <property type="protein sequence ID" value="ENSFHEP00000032680.1"/>
    <property type="gene ID" value="ENSFHEG00000019297.1"/>
</dbReference>
<name>A0A3Q2UM99_FUNHE</name>
<reference evidence="7" key="1">
    <citation type="submission" date="2025-08" db="UniProtKB">
        <authorList>
            <consortium name="Ensembl"/>
        </authorList>
    </citation>
    <scope>IDENTIFICATION</scope>
</reference>
<dbReference type="Pfam" id="PF00643">
    <property type="entry name" value="zf-B_box"/>
    <property type="match status" value="1"/>
</dbReference>
<dbReference type="STRING" id="8078.ENSFHEP00000032680"/>
<reference evidence="7" key="2">
    <citation type="submission" date="2025-09" db="UniProtKB">
        <authorList>
            <consortium name="Ensembl"/>
        </authorList>
    </citation>
    <scope>IDENTIFICATION</scope>
</reference>
<dbReference type="SMART" id="SM00336">
    <property type="entry name" value="BBOX"/>
    <property type="match status" value="1"/>
</dbReference>
<evidence type="ECO:0000256" key="3">
    <source>
        <dbReference type="ARBA" id="ARBA00022833"/>
    </source>
</evidence>
<evidence type="ECO:0000256" key="1">
    <source>
        <dbReference type="ARBA" id="ARBA00022723"/>
    </source>
</evidence>
<dbReference type="AlphaFoldDB" id="A0A3Q2UM99"/>